<feature type="compositionally biased region" description="Polar residues" evidence="1">
    <location>
        <begin position="80"/>
        <end position="93"/>
    </location>
</feature>
<evidence type="ECO:0000313" key="3">
    <source>
        <dbReference type="EMBL" id="QBO37239.1"/>
    </source>
</evidence>
<dbReference type="Proteomes" id="UP000292886">
    <property type="component" value="Chromosome"/>
</dbReference>
<gene>
    <name evidence="3" type="ORF">EQG49_12610</name>
</gene>
<sequence>MPTNDNNQAHKDAHDIVNRYTKSPAEAKAEQQLQAVLEMESSEKNGSNKLSRSTKIMFLALGILPAFLTIAIIAAPADDSFTSSPQVTQSASGGSDEVEDLSEPEASAEEYNPEEFNSQMEGNLTANDISGDIYDSSDFLSGHEDIYNIDVAQKVKYWSNSEKQELADMYLSISELAFATAGGTDSDIKPVIHIYAEDGTQIAHEGVFSDVMKVD</sequence>
<dbReference type="RefSeq" id="WP_133364316.1">
    <property type="nucleotide sequence ID" value="NZ_CP037940.1"/>
</dbReference>
<feature type="compositionally biased region" description="Acidic residues" evidence="1">
    <location>
        <begin position="96"/>
        <end position="113"/>
    </location>
</feature>
<evidence type="ECO:0000256" key="2">
    <source>
        <dbReference type="SAM" id="Phobius"/>
    </source>
</evidence>
<feature type="transmembrane region" description="Helical" evidence="2">
    <location>
        <begin position="56"/>
        <end position="77"/>
    </location>
</feature>
<keyword evidence="2" id="KW-0812">Transmembrane</keyword>
<name>A0A4P6YWG8_9LACO</name>
<reference evidence="4" key="1">
    <citation type="submission" date="2019-03" db="EMBL/GenBank/DDBJ databases">
        <title>Weissella sp. 26KH-42 Genome sequencing.</title>
        <authorList>
            <person name="Heo J."/>
            <person name="Kim S.-J."/>
            <person name="Kim J.-S."/>
            <person name="Hong S.-B."/>
            <person name="Kwon S.-W."/>
        </authorList>
    </citation>
    <scope>NUCLEOTIDE SEQUENCE [LARGE SCALE GENOMIC DNA]</scope>
    <source>
        <strain evidence="4">26KH-42</strain>
    </source>
</reference>
<organism evidence="3 4">
    <name type="scientific">Periweissella cryptocerci</name>
    <dbReference type="NCBI Taxonomy" id="2506420"/>
    <lineage>
        <taxon>Bacteria</taxon>
        <taxon>Bacillati</taxon>
        <taxon>Bacillota</taxon>
        <taxon>Bacilli</taxon>
        <taxon>Lactobacillales</taxon>
        <taxon>Lactobacillaceae</taxon>
        <taxon>Periweissella</taxon>
    </lineage>
</organism>
<keyword evidence="4" id="KW-1185">Reference proteome</keyword>
<feature type="region of interest" description="Disordered" evidence="1">
    <location>
        <begin position="80"/>
        <end position="119"/>
    </location>
</feature>
<proteinExistence type="predicted"/>
<protein>
    <submittedName>
        <fullName evidence="3">Uncharacterized protein</fullName>
    </submittedName>
</protein>
<evidence type="ECO:0000313" key="4">
    <source>
        <dbReference type="Proteomes" id="UP000292886"/>
    </source>
</evidence>
<feature type="region of interest" description="Disordered" evidence="1">
    <location>
        <begin position="1"/>
        <end position="29"/>
    </location>
</feature>
<feature type="compositionally biased region" description="Basic and acidic residues" evidence="1">
    <location>
        <begin position="8"/>
        <end position="17"/>
    </location>
</feature>
<accession>A0A4P6YWG8</accession>
<dbReference type="KEGG" id="wei:EQG49_12610"/>
<dbReference type="AlphaFoldDB" id="A0A4P6YWG8"/>
<dbReference type="EMBL" id="CP037940">
    <property type="protein sequence ID" value="QBO37239.1"/>
    <property type="molecule type" value="Genomic_DNA"/>
</dbReference>
<evidence type="ECO:0000256" key="1">
    <source>
        <dbReference type="SAM" id="MobiDB-lite"/>
    </source>
</evidence>
<keyword evidence="2" id="KW-0472">Membrane</keyword>
<keyword evidence="2" id="KW-1133">Transmembrane helix</keyword>